<gene>
    <name evidence="1" type="ORF">CLIB1444_04S08438</name>
</gene>
<accession>A0ACA9Y7Y0</accession>
<sequence>MSVAVFGGTGFLGSKLCRSAVNHGFKVSSYSRTLPSLKLPGIEYKSADIFDDSTYSTDYDIIIHCVGSMFSNQSYKDIMKNPLSITRMFQSPNPMNKTRDNSLYGINTVSLISLLKAYEINPRPKKKLVYVSADTQLPFTPHDYIRSKRESEYVLSKSDIDSLIIRPGIMYDTKPDGRFIITQALKKGHEVFGDCDKVNGFVRPVTNADDVADYLFNNLDKKLITLEDINSK</sequence>
<comment type="caution">
    <text evidence="1">The sequence shown here is derived from an EMBL/GenBank/DDBJ whole genome shotgun (WGS) entry which is preliminary data.</text>
</comment>
<dbReference type="Proteomes" id="UP001152531">
    <property type="component" value="Unassembled WGS sequence"/>
</dbReference>
<dbReference type="EMBL" id="CALSDN010000004">
    <property type="protein sequence ID" value="CAH6720809.1"/>
    <property type="molecule type" value="Genomic_DNA"/>
</dbReference>
<keyword evidence="2" id="KW-1185">Reference proteome</keyword>
<name>A0ACA9Y7Y0_9ASCO</name>
<proteinExistence type="predicted"/>
<evidence type="ECO:0000313" key="1">
    <source>
        <dbReference type="EMBL" id="CAH6720809.1"/>
    </source>
</evidence>
<reference evidence="1" key="1">
    <citation type="submission" date="2022-06" db="EMBL/GenBank/DDBJ databases">
        <authorList>
            <person name="Legras J.-L."/>
            <person name="Devillers H."/>
            <person name="Grondin C."/>
        </authorList>
    </citation>
    <scope>NUCLEOTIDE SEQUENCE</scope>
    <source>
        <strain evidence="1">CLIB 1444</strain>
    </source>
</reference>
<protein>
    <submittedName>
        <fullName evidence="1">MIOREX complex component 2</fullName>
    </submittedName>
</protein>
<organism evidence="1 2">
    <name type="scientific">[Candida] jaroonii</name>
    <dbReference type="NCBI Taxonomy" id="467808"/>
    <lineage>
        <taxon>Eukaryota</taxon>
        <taxon>Fungi</taxon>
        <taxon>Dikarya</taxon>
        <taxon>Ascomycota</taxon>
        <taxon>Saccharomycotina</taxon>
        <taxon>Pichiomycetes</taxon>
        <taxon>Debaryomycetaceae</taxon>
        <taxon>Yamadazyma</taxon>
    </lineage>
</organism>
<evidence type="ECO:0000313" key="2">
    <source>
        <dbReference type="Proteomes" id="UP001152531"/>
    </source>
</evidence>